<evidence type="ECO:0008006" key="4">
    <source>
        <dbReference type="Google" id="ProtNLM"/>
    </source>
</evidence>
<feature type="compositionally biased region" description="Basic and acidic residues" evidence="1">
    <location>
        <begin position="52"/>
        <end position="62"/>
    </location>
</feature>
<organism evidence="2 3">
    <name type="scientific">Faucicola atlantae</name>
    <dbReference type="NCBI Taxonomy" id="34059"/>
    <lineage>
        <taxon>Bacteria</taxon>
        <taxon>Pseudomonadati</taxon>
        <taxon>Pseudomonadota</taxon>
        <taxon>Gammaproteobacteria</taxon>
        <taxon>Moraxellales</taxon>
        <taxon>Moraxellaceae</taxon>
        <taxon>Faucicola</taxon>
    </lineage>
</organism>
<dbReference type="AlphaFoldDB" id="A0A1B8QC27"/>
<dbReference type="STRING" id="34059.A9308_06740"/>
<dbReference type="Pfam" id="PF10722">
    <property type="entry name" value="YbjN"/>
    <property type="match status" value="1"/>
</dbReference>
<accession>A0A1B8QC27</accession>
<name>A0A1B8QC27_9GAMM</name>
<evidence type="ECO:0000256" key="1">
    <source>
        <dbReference type="SAM" id="MobiDB-lite"/>
    </source>
</evidence>
<dbReference type="RefSeq" id="WP_067236717.1">
    <property type="nucleotide sequence ID" value="NZ_LZMZ01000018.1"/>
</dbReference>
<feature type="compositionally biased region" description="Polar residues" evidence="1">
    <location>
        <begin position="32"/>
        <end position="50"/>
    </location>
</feature>
<comment type="caution">
    <text evidence="2">The sequence shown here is derived from an EMBL/GenBank/DDBJ whole genome shotgun (WGS) entry which is preliminary data.</text>
</comment>
<gene>
    <name evidence="2" type="ORF">A9308_06740</name>
</gene>
<dbReference type="EMBL" id="LZMZ01000018">
    <property type="protein sequence ID" value="OBX78283.1"/>
    <property type="molecule type" value="Genomic_DNA"/>
</dbReference>
<dbReference type="OrthoDB" id="5192220at2"/>
<proteinExistence type="predicted"/>
<evidence type="ECO:0000313" key="3">
    <source>
        <dbReference type="Proteomes" id="UP000092508"/>
    </source>
</evidence>
<evidence type="ECO:0000313" key="2">
    <source>
        <dbReference type="EMBL" id="OBX78283.1"/>
    </source>
</evidence>
<sequence length="259" mass="29029">MSQKKSLSLFQRLKQALSSKSSEQPDRLASDDQANALSDHTATEDTSTGHTPADDAHREPDSRSSATYIRYSVRPKGAPITARDIEHALEQLDYKFTYHAPTTAANMPDDEPPAPVHHFTMQISDETHTWGCMVRYFETQQLLVVYSILPFRVPDSHRASLVVSLTQLNYDLVIGNLELDLSDGELRFKTSLDIEVTGLDDGVIGYLLNSNFAMTSRLYDTLEQLTQLDTPAATLSDAFEQMLYLEQATTFYLASDSRQ</sequence>
<reference evidence="2 3" key="1">
    <citation type="submission" date="2016-06" db="EMBL/GenBank/DDBJ databases">
        <title>Draft genome of Moraxella atlantae CCUG 66109.</title>
        <authorList>
            <person name="Salva-Serra F."/>
            <person name="Engstrom-Jakobsson H."/>
            <person name="Thorell K."/>
            <person name="Gonzales-Siles L."/>
            <person name="Karlsson R."/>
            <person name="Boulund F."/>
            <person name="Engstrand L."/>
            <person name="Kristiansson E."/>
            <person name="Moore E."/>
        </authorList>
    </citation>
    <scope>NUCLEOTIDE SEQUENCE [LARGE SCALE GENOMIC DNA]</scope>
    <source>
        <strain evidence="2 3">CCUG 66109</strain>
    </source>
</reference>
<dbReference type="InterPro" id="IPR019660">
    <property type="entry name" value="Put_sensory_transdc_reg_YbjN"/>
</dbReference>
<dbReference type="Proteomes" id="UP000092508">
    <property type="component" value="Unassembled WGS sequence"/>
</dbReference>
<protein>
    <recommendedName>
        <fullName evidence="4">Bacterial sensory transduction regulator</fullName>
    </recommendedName>
</protein>
<feature type="region of interest" description="Disordered" evidence="1">
    <location>
        <begin position="14"/>
        <end position="69"/>
    </location>
</feature>